<proteinExistence type="predicted"/>
<keyword evidence="1" id="KW-0472">Membrane</keyword>
<evidence type="ECO:0000313" key="2">
    <source>
        <dbReference type="EMBL" id="KAE9401284.1"/>
    </source>
</evidence>
<sequence>EEQQSFRRSRFTERGYIIPIRNTQINLETARAIHFILHPTFLPLLLFIATFIVGAGCR</sequence>
<keyword evidence="3" id="KW-1185">Reference proteome</keyword>
<dbReference type="EMBL" id="ML769447">
    <property type="protein sequence ID" value="KAE9401284.1"/>
    <property type="molecule type" value="Genomic_DNA"/>
</dbReference>
<keyword evidence="1" id="KW-0812">Transmembrane</keyword>
<feature type="transmembrane region" description="Helical" evidence="1">
    <location>
        <begin position="36"/>
        <end position="57"/>
    </location>
</feature>
<reference evidence="2" key="1">
    <citation type="journal article" date="2019" name="Environ. Microbiol.">
        <title>Fungal ecological strategies reflected in gene transcription - a case study of two litter decomposers.</title>
        <authorList>
            <person name="Barbi F."/>
            <person name="Kohler A."/>
            <person name="Barry K."/>
            <person name="Baskaran P."/>
            <person name="Daum C."/>
            <person name="Fauchery L."/>
            <person name="Ihrmark K."/>
            <person name="Kuo A."/>
            <person name="LaButti K."/>
            <person name="Lipzen A."/>
            <person name="Morin E."/>
            <person name="Grigoriev I.V."/>
            <person name="Henrissat B."/>
            <person name="Lindahl B."/>
            <person name="Martin F."/>
        </authorList>
    </citation>
    <scope>NUCLEOTIDE SEQUENCE</scope>
    <source>
        <strain evidence="2">JB14</strain>
    </source>
</reference>
<accession>A0A6A4HWL4</accession>
<feature type="non-terminal residue" evidence="2">
    <location>
        <position position="1"/>
    </location>
</feature>
<dbReference type="Proteomes" id="UP000799118">
    <property type="component" value="Unassembled WGS sequence"/>
</dbReference>
<feature type="non-terminal residue" evidence="2">
    <location>
        <position position="58"/>
    </location>
</feature>
<keyword evidence="1" id="KW-1133">Transmembrane helix</keyword>
<dbReference type="AlphaFoldDB" id="A0A6A4HWL4"/>
<gene>
    <name evidence="2" type="ORF">BT96DRAFT_918893</name>
</gene>
<evidence type="ECO:0000313" key="3">
    <source>
        <dbReference type="Proteomes" id="UP000799118"/>
    </source>
</evidence>
<organism evidence="2 3">
    <name type="scientific">Gymnopus androsaceus JB14</name>
    <dbReference type="NCBI Taxonomy" id="1447944"/>
    <lineage>
        <taxon>Eukaryota</taxon>
        <taxon>Fungi</taxon>
        <taxon>Dikarya</taxon>
        <taxon>Basidiomycota</taxon>
        <taxon>Agaricomycotina</taxon>
        <taxon>Agaricomycetes</taxon>
        <taxon>Agaricomycetidae</taxon>
        <taxon>Agaricales</taxon>
        <taxon>Marasmiineae</taxon>
        <taxon>Omphalotaceae</taxon>
        <taxon>Gymnopus</taxon>
    </lineage>
</organism>
<name>A0A6A4HWL4_9AGAR</name>
<protein>
    <submittedName>
        <fullName evidence="2">Uncharacterized protein</fullName>
    </submittedName>
</protein>
<evidence type="ECO:0000256" key="1">
    <source>
        <dbReference type="SAM" id="Phobius"/>
    </source>
</evidence>